<feature type="region of interest" description="Disordered" evidence="1">
    <location>
        <begin position="510"/>
        <end position="606"/>
    </location>
</feature>
<feature type="region of interest" description="Disordered" evidence="1">
    <location>
        <begin position="211"/>
        <end position="240"/>
    </location>
</feature>
<feature type="region of interest" description="Disordered" evidence="1">
    <location>
        <begin position="432"/>
        <end position="467"/>
    </location>
</feature>
<feature type="compositionally biased region" description="Low complexity" evidence="1">
    <location>
        <begin position="393"/>
        <end position="402"/>
    </location>
</feature>
<feature type="region of interest" description="Disordered" evidence="1">
    <location>
        <begin position="154"/>
        <end position="176"/>
    </location>
</feature>
<reference evidence="2 3" key="1">
    <citation type="journal article" date="2020" name="Fungal Divers.">
        <title>Resolving the Mortierellaceae phylogeny through synthesis of multi-gene phylogenetics and phylogenomics.</title>
        <authorList>
            <person name="Vandepol N."/>
            <person name="Liber J."/>
            <person name="Desiro A."/>
            <person name="Na H."/>
            <person name="Kennedy M."/>
            <person name="Barry K."/>
            <person name="Grigoriev I.V."/>
            <person name="Miller A.N."/>
            <person name="O'Donnell K."/>
            <person name="Stajich J.E."/>
            <person name="Bonito G."/>
        </authorList>
    </citation>
    <scope>NUCLEOTIDE SEQUENCE [LARGE SCALE GENOMIC DNA]</scope>
    <source>
        <strain evidence="2 3">AD045</strain>
    </source>
</reference>
<feature type="compositionally biased region" description="Low complexity" evidence="1">
    <location>
        <begin position="258"/>
        <end position="274"/>
    </location>
</feature>
<feature type="compositionally biased region" description="Low complexity" evidence="1">
    <location>
        <begin position="452"/>
        <end position="465"/>
    </location>
</feature>
<feature type="region of interest" description="Disordered" evidence="1">
    <location>
        <begin position="372"/>
        <end position="416"/>
    </location>
</feature>
<dbReference type="Proteomes" id="UP001194696">
    <property type="component" value="Unassembled WGS sequence"/>
</dbReference>
<evidence type="ECO:0000256" key="1">
    <source>
        <dbReference type="SAM" id="MobiDB-lite"/>
    </source>
</evidence>
<feature type="region of interest" description="Disordered" evidence="1">
    <location>
        <begin position="339"/>
        <end position="359"/>
    </location>
</feature>
<feature type="compositionally biased region" description="Low complexity" evidence="1">
    <location>
        <begin position="542"/>
        <end position="563"/>
    </location>
</feature>
<feature type="compositionally biased region" description="Polar residues" evidence="1">
    <location>
        <begin position="432"/>
        <end position="448"/>
    </location>
</feature>
<sequence length="606" mass="65933">MSLGMYIGIAIGCIALLGVSSGIIYHKYHQDKQVKVNFEQQAQERLQQVADMNLPPFYIDHELDPVCIYEHELPPDVLPSVQPILVHSTSDEAMQIPPEEDPFFAHSSLPNNSNNQQFASAALISSATTVNSSGAPTEGYFDLTNMPTLPPPAAAVSSPHTTTPSSTFAASSFPTPRPINQEMLDLARVRAPPSYDIPNLVVDRSPLYHPSTHLFSPPSPSPHFTPYSEGSLHHQHQPGQDDYFGHVRLRAHTFSHPSSLQSPNQSFLQQLQQQVGHDRTNQQQSQGEEEEDLPATPRYSLEFSSDIPHEHHLEHHQRSRVLYDNSFLESSQSTYSFPLEAHSPASFSPSSSRTSWDYYDQDQGPSIRLHARTSSTSSLPGSHASSPLLVFETTTTPARTRGSSGGRRTRSSTLGESSRALMLRMHSLLRHSTSYSNSRDSTPTTSPSLAPADGYSSSASGLSAQGSGGGVPMVGLGLEYGGHVAPEPLQHDWAQDQNQEHTVFVIVDESEGGGDTTTATASNISSPPMTSSVPISLRAVPSTVSQSSTDEQESVSTSEVTVVVEEKAEEEEEEEEEDEDESVSKTQHQHAAPEPMQTIPMALAVS</sequence>
<organism evidence="2 3">
    <name type="scientific">Linnemannia gamsii</name>
    <dbReference type="NCBI Taxonomy" id="64522"/>
    <lineage>
        <taxon>Eukaryota</taxon>
        <taxon>Fungi</taxon>
        <taxon>Fungi incertae sedis</taxon>
        <taxon>Mucoromycota</taxon>
        <taxon>Mortierellomycotina</taxon>
        <taxon>Mortierellomycetes</taxon>
        <taxon>Mortierellales</taxon>
        <taxon>Mortierellaceae</taxon>
        <taxon>Linnemannia</taxon>
    </lineage>
</organism>
<feature type="compositionally biased region" description="Low complexity" evidence="1">
    <location>
        <begin position="343"/>
        <end position="355"/>
    </location>
</feature>
<accession>A0ABQ7JWE8</accession>
<proteinExistence type="predicted"/>
<feature type="compositionally biased region" description="Low complexity" evidence="1">
    <location>
        <begin position="154"/>
        <end position="174"/>
    </location>
</feature>
<comment type="caution">
    <text evidence="2">The sequence shown here is derived from an EMBL/GenBank/DDBJ whole genome shotgun (WGS) entry which is preliminary data.</text>
</comment>
<evidence type="ECO:0000313" key="3">
    <source>
        <dbReference type="Proteomes" id="UP001194696"/>
    </source>
</evidence>
<feature type="compositionally biased region" description="Polar residues" evidence="1">
    <location>
        <begin position="516"/>
        <end position="534"/>
    </location>
</feature>
<gene>
    <name evidence="2" type="ORF">BGZ96_009801</name>
</gene>
<feature type="compositionally biased region" description="Acidic residues" evidence="1">
    <location>
        <begin position="567"/>
        <end position="581"/>
    </location>
</feature>
<dbReference type="EMBL" id="JAAAIM010000608">
    <property type="protein sequence ID" value="KAG0286039.1"/>
    <property type="molecule type" value="Genomic_DNA"/>
</dbReference>
<keyword evidence="3" id="KW-1185">Reference proteome</keyword>
<evidence type="ECO:0000313" key="2">
    <source>
        <dbReference type="EMBL" id="KAG0286039.1"/>
    </source>
</evidence>
<feature type="compositionally biased region" description="Polar residues" evidence="1">
    <location>
        <begin position="372"/>
        <end position="385"/>
    </location>
</feature>
<name>A0ABQ7JWE8_9FUNG</name>
<feature type="region of interest" description="Disordered" evidence="1">
    <location>
        <begin position="256"/>
        <end position="295"/>
    </location>
</feature>
<protein>
    <submittedName>
        <fullName evidence="2">Uncharacterized protein</fullName>
    </submittedName>
</protein>